<name>A0ABT2A7Q7_9BURK</name>
<keyword evidence="3" id="KW-0012">Acyltransferase</keyword>
<organism evidence="3 4">
    <name type="scientific">Massilia norwichensis</name>
    <dbReference type="NCBI Taxonomy" id="1442366"/>
    <lineage>
        <taxon>Bacteria</taxon>
        <taxon>Pseudomonadati</taxon>
        <taxon>Pseudomonadota</taxon>
        <taxon>Betaproteobacteria</taxon>
        <taxon>Burkholderiales</taxon>
        <taxon>Oxalobacteraceae</taxon>
        <taxon>Telluria group</taxon>
        <taxon>Massilia</taxon>
    </lineage>
</organism>
<dbReference type="EMBL" id="JANUGX010000014">
    <property type="protein sequence ID" value="MCS0590197.1"/>
    <property type="molecule type" value="Genomic_DNA"/>
</dbReference>
<dbReference type="PANTHER" id="PTHR23028">
    <property type="entry name" value="ACETYLTRANSFERASE"/>
    <property type="match status" value="1"/>
</dbReference>
<reference evidence="3 4" key="1">
    <citation type="submission" date="2022-08" db="EMBL/GenBank/DDBJ databases">
        <title>Reclassification of Massilia species as members of the genera Telluria, Duganella, Pseudoduganella, Mokoshia gen. nov. and Zemynaea gen. nov. using orthogonal and non-orthogonal genome-based approaches.</title>
        <authorList>
            <person name="Bowman J.P."/>
        </authorList>
    </citation>
    <scope>NUCLEOTIDE SEQUENCE [LARGE SCALE GENOMIC DNA]</scope>
    <source>
        <strain evidence="3 4">LMG 28164</strain>
    </source>
</reference>
<feature type="transmembrane region" description="Helical" evidence="1">
    <location>
        <begin position="302"/>
        <end position="321"/>
    </location>
</feature>
<comment type="caution">
    <text evidence="3">The sequence shown here is derived from an EMBL/GenBank/DDBJ whole genome shotgun (WGS) entry which is preliminary data.</text>
</comment>
<feature type="transmembrane region" description="Helical" evidence="1">
    <location>
        <begin position="73"/>
        <end position="93"/>
    </location>
</feature>
<evidence type="ECO:0000259" key="2">
    <source>
        <dbReference type="Pfam" id="PF01757"/>
    </source>
</evidence>
<proteinExistence type="predicted"/>
<feature type="transmembrane region" description="Helical" evidence="1">
    <location>
        <begin position="274"/>
        <end position="296"/>
    </location>
</feature>
<keyword evidence="1" id="KW-0472">Membrane</keyword>
<evidence type="ECO:0000256" key="1">
    <source>
        <dbReference type="SAM" id="Phobius"/>
    </source>
</evidence>
<dbReference type="InterPro" id="IPR050879">
    <property type="entry name" value="Acyltransferase_3"/>
</dbReference>
<feature type="domain" description="Acyltransferase 3" evidence="2">
    <location>
        <begin position="2"/>
        <end position="319"/>
    </location>
</feature>
<dbReference type="Pfam" id="PF01757">
    <property type="entry name" value="Acyl_transf_3"/>
    <property type="match status" value="1"/>
</dbReference>
<dbReference type="InterPro" id="IPR002656">
    <property type="entry name" value="Acyl_transf_3_dom"/>
</dbReference>
<evidence type="ECO:0000313" key="3">
    <source>
        <dbReference type="EMBL" id="MCS0590197.1"/>
    </source>
</evidence>
<dbReference type="Proteomes" id="UP001205560">
    <property type="component" value="Unassembled WGS sequence"/>
</dbReference>
<keyword evidence="1" id="KW-1133">Transmembrane helix</keyword>
<feature type="transmembrane region" description="Helical" evidence="1">
    <location>
        <begin position="241"/>
        <end position="262"/>
    </location>
</feature>
<sequence>MVRIAAAGAVVMAHFGYFRIFDDSQIARIADLGREAVIAFFVLSGFVIAYSAEQRNPTLRDYASARCARLYSVVLPVLLLAFVLAGLAEQLGVQVGGSYQLHKPWLYIPFHLLFLGELWGFVETPPWLLPYWSLNYEAWYYLLFGAVFYLRGRMRLLGVAIFALMGPKLWLLLPLWMAGVVLYRWQKTHAIPQGMARTGWTLTLGLLATWAWYDPEYELRLVAQAAWPFSSLRMGSADRVLADYLVGVLVLANFACARHAGFDLLPRAKRLIRFLSAHTFTLYLSHSLVICCWQAFVPFERGAPGVLLGLALAVMAVAAALQPLTERLQRRLHH</sequence>
<dbReference type="GO" id="GO:0016746">
    <property type="term" value="F:acyltransferase activity"/>
    <property type="evidence" value="ECO:0007669"/>
    <property type="project" value="UniProtKB-KW"/>
</dbReference>
<dbReference type="PANTHER" id="PTHR23028:SF53">
    <property type="entry name" value="ACYL_TRANSF_3 DOMAIN-CONTAINING PROTEIN"/>
    <property type="match status" value="1"/>
</dbReference>
<gene>
    <name evidence="3" type="ORF">NX782_13440</name>
</gene>
<keyword evidence="1" id="KW-0812">Transmembrane</keyword>
<feature type="transmembrane region" description="Helical" evidence="1">
    <location>
        <begin position="156"/>
        <end position="183"/>
    </location>
</feature>
<keyword evidence="3" id="KW-0808">Transferase</keyword>
<keyword evidence="4" id="KW-1185">Reference proteome</keyword>
<feature type="transmembrane region" description="Helical" evidence="1">
    <location>
        <begin position="134"/>
        <end position="150"/>
    </location>
</feature>
<feature type="transmembrane region" description="Helical" evidence="1">
    <location>
        <begin position="36"/>
        <end position="52"/>
    </location>
</feature>
<accession>A0ABT2A7Q7</accession>
<protein>
    <submittedName>
        <fullName evidence="3">Acyltransferase</fullName>
    </submittedName>
</protein>
<dbReference type="RefSeq" id="WP_258845994.1">
    <property type="nucleotide sequence ID" value="NZ_JANUGX010000014.1"/>
</dbReference>
<evidence type="ECO:0000313" key="4">
    <source>
        <dbReference type="Proteomes" id="UP001205560"/>
    </source>
</evidence>